<accession>A0AAV2Z209</accession>
<feature type="repeat" description="ANK" evidence="3">
    <location>
        <begin position="55"/>
        <end position="87"/>
    </location>
</feature>
<dbReference type="Proteomes" id="UP001146120">
    <property type="component" value="Unassembled WGS sequence"/>
</dbReference>
<proteinExistence type="predicted"/>
<dbReference type="InterPro" id="IPR036770">
    <property type="entry name" value="Ankyrin_rpt-contain_sf"/>
</dbReference>
<evidence type="ECO:0008006" key="6">
    <source>
        <dbReference type="Google" id="ProtNLM"/>
    </source>
</evidence>
<dbReference type="EMBL" id="DAKRPA010000083">
    <property type="protein sequence ID" value="DAZ99428.1"/>
    <property type="molecule type" value="Genomic_DNA"/>
</dbReference>
<dbReference type="SMART" id="SM00248">
    <property type="entry name" value="ANK"/>
    <property type="match status" value="2"/>
</dbReference>
<evidence type="ECO:0000256" key="2">
    <source>
        <dbReference type="ARBA" id="ARBA00023043"/>
    </source>
</evidence>
<dbReference type="PRINTS" id="PR01415">
    <property type="entry name" value="ANKYRIN"/>
</dbReference>
<dbReference type="PROSITE" id="PS50088">
    <property type="entry name" value="ANK_REPEAT"/>
    <property type="match status" value="2"/>
</dbReference>
<keyword evidence="5" id="KW-1185">Reference proteome</keyword>
<name>A0AAV2Z209_9STRA</name>
<feature type="repeat" description="ANK" evidence="3">
    <location>
        <begin position="88"/>
        <end position="120"/>
    </location>
</feature>
<keyword evidence="1" id="KW-0677">Repeat</keyword>
<dbReference type="Gene3D" id="1.25.40.20">
    <property type="entry name" value="Ankyrin repeat-containing domain"/>
    <property type="match status" value="2"/>
</dbReference>
<evidence type="ECO:0000256" key="1">
    <source>
        <dbReference type="ARBA" id="ARBA00022737"/>
    </source>
</evidence>
<reference evidence="4" key="2">
    <citation type="journal article" date="2023" name="Microbiol Resour">
        <title>Decontamination and Annotation of the Draft Genome Sequence of the Oomycete Lagenidium giganteum ARSEF 373.</title>
        <authorList>
            <person name="Morgan W.R."/>
            <person name="Tartar A."/>
        </authorList>
    </citation>
    <scope>NUCLEOTIDE SEQUENCE</scope>
    <source>
        <strain evidence="4">ARSEF 373</strain>
    </source>
</reference>
<keyword evidence="2 3" id="KW-0040">ANK repeat</keyword>
<dbReference type="AlphaFoldDB" id="A0AAV2Z209"/>
<protein>
    <recommendedName>
        <fullName evidence="6">Ankyrin repeat domain-containing protein</fullName>
    </recommendedName>
</protein>
<dbReference type="Pfam" id="PF12796">
    <property type="entry name" value="Ank_2"/>
    <property type="match status" value="1"/>
</dbReference>
<evidence type="ECO:0000313" key="5">
    <source>
        <dbReference type="Proteomes" id="UP001146120"/>
    </source>
</evidence>
<evidence type="ECO:0000313" key="4">
    <source>
        <dbReference type="EMBL" id="DAZ99428.1"/>
    </source>
</evidence>
<gene>
    <name evidence="4" type="ORF">N0F65_004061</name>
</gene>
<evidence type="ECO:0000256" key="3">
    <source>
        <dbReference type="PROSITE-ProRule" id="PRU00023"/>
    </source>
</evidence>
<sequence>MIEISLAAEDTRSAFDAETIDLLIECAKEGDLPAFQAICEKLEKRSLNADAQGFLGWTPAHWAAREGHVHILVYLHDIHANLDIVDKKGDTLLHKAASNGQYRVCQWLLEHGFNVQAKNNHQRTPLDLARQHLGLANTSEAALTEAILARENANTF</sequence>
<dbReference type="PROSITE" id="PS50297">
    <property type="entry name" value="ANK_REP_REGION"/>
    <property type="match status" value="2"/>
</dbReference>
<organism evidence="4 5">
    <name type="scientific">Lagenidium giganteum</name>
    <dbReference type="NCBI Taxonomy" id="4803"/>
    <lineage>
        <taxon>Eukaryota</taxon>
        <taxon>Sar</taxon>
        <taxon>Stramenopiles</taxon>
        <taxon>Oomycota</taxon>
        <taxon>Peronosporomycetes</taxon>
        <taxon>Pythiales</taxon>
        <taxon>Pythiaceae</taxon>
    </lineage>
</organism>
<reference evidence="4" key="1">
    <citation type="submission" date="2022-11" db="EMBL/GenBank/DDBJ databases">
        <authorList>
            <person name="Morgan W.R."/>
            <person name="Tartar A."/>
        </authorList>
    </citation>
    <scope>NUCLEOTIDE SEQUENCE</scope>
    <source>
        <strain evidence="4">ARSEF 373</strain>
    </source>
</reference>
<comment type="caution">
    <text evidence="4">The sequence shown here is derived from an EMBL/GenBank/DDBJ whole genome shotgun (WGS) entry which is preliminary data.</text>
</comment>
<dbReference type="PANTHER" id="PTHR24171">
    <property type="entry name" value="ANKYRIN REPEAT DOMAIN-CONTAINING PROTEIN 39-RELATED"/>
    <property type="match status" value="1"/>
</dbReference>
<dbReference type="InterPro" id="IPR002110">
    <property type="entry name" value="Ankyrin_rpt"/>
</dbReference>
<dbReference type="SUPFAM" id="SSF48403">
    <property type="entry name" value="Ankyrin repeat"/>
    <property type="match status" value="1"/>
</dbReference>